<protein>
    <submittedName>
        <fullName evidence="2">Uncharacterized protein</fullName>
    </submittedName>
</protein>
<proteinExistence type="predicted"/>
<gene>
    <name evidence="2" type="ORF">ANCCAN_18747</name>
</gene>
<dbReference type="AlphaFoldDB" id="A0A368FX55"/>
<evidence type="ECO:0000313" key="2">
    <source>
        <dbReference type="EMBL" id="RCN35380.1"/>
    </source>
</evidence>
<name>A0A368FX55_ANCCA</name>
<dbReference type="EMBL" id="JOJR01000669">
    <property type="protein sequence ID" value="RCN35380.1"/>
    <property type="molecule type" value="Genomic_DNA"/>
</dbReference>
<feature type="transmembrane region" description="Helical" evidence="1">
    <location>
        <begin position="34"/>
        <end position="53"/>
    </location>
</feature>
<reference evidence="2 3" key="1">
    <citation type="submission" date="2014-10" db="EMBL/GenBank/DDBJ databases">
        <title>Draft genome of the hookworm Ancylostoma caninum.</title>
        <authorList>
            <person name="Mitreva M."/>
        </authorList>
    </citation>
    <scope>NUCLEOTIDE SEQUENCE [LARGE SCALE GENOMIC DNA]</scope>
    <source>
        <strain evidence="2 3">Baltimore</strain>
    </source>
</reference>
<accession>A0A368FX55</accession>
<keyword evidence="1" id="KW-1133">Transmembrane helix</keyword>
<dbReference type="Proteomes" id="UP000252519">
    <property type="component" value="Unassembled WGS sequence"/>
</dbReference>
<evidence type="ECO:0000256" key="1">
    <source>
        <dbReference type="SAM" id="Phobius"/>
    </source>
</evidence>
<sequence length="56" mass="6132">MIITTDGGRFIFIAFGEICVDGYGMMSVDIKTTILFYMCLIHLSFLEGGLGNFTTG</sequence>
<keyword evidence="1" id="KW-0472">Membrane</keyword>
<keyword evidence="3" id="KW-1185">Reference proteome</keyword>
<organism evidence="2 3">
    <name type="scientific">Ancylostoma caninum</name>
    <name type="common">Dog hookworm</name>
    <dbReference type="NCBI Taxonomy" id="29170"/>
    <lineage>
        <taxon>Eukaryota</taxon>
        <taxon>Metazoa</taxon>
        <taxon>Ecdysozoa</taxon>
        <taxon>Nematoda</taxon>
        <taxon>Chromadorea</taxon>
        <taxon>Rhabditida</taxon>
        <taxon>Rhabditina</taxon>
        <taxon>Rhabditomorpha</taxon>
        <taxon>Strongyloidea</taxon>
        <taxon>Ancylostomatidae</taxon>
        <taxon>Ancylostomatinae</taxon>
        <taxon>Ancylostoma</taxon>
    </lineage>
</organism>
<keyword evidence="1" id="KW-0812">Transmembrane</keyword>
<evidence type="ECO:0000313" key="3">
    <source>
        <dbReference type="Proteomes" id="UP000252519"/>
    </source>
</evidence>
<comment type="caution">
    <text evidence="2">The sequence shown here is derived from an EMBL/GenBank/DDBJ whole genome shotgun (WGS) entry which is preliminary data.</text>
</comment>